<evidence type="ECO:0000256" key="2">
    <source>
        <dbReference type="ARBA" id="ARBA00022692"/>
    </source>
</evidence>
<sequence>MEPDAAGRIAATARVIHTRAVAGCRSAEVKMRWEDFRRSRNVEDRRGQGGGFSGGFGGRGPRIGGRGGLGIGGLIVIGLIAWATGINPAVLIGGAEILLGDGDSGYSQQQQPGQRPPAQRTLSAEDRKLGDFAAVVLAQTEDVWTPIFKGQGETYREPGLVLFSGATRSACGAADSATGPFYCPRDQKVYLDTSFFQELKQKFRAPGDFAAAYVIAHEVGHHVENQIGLLEQVQARQRQASRADANALSVRVELMADCLAGVWAHHADAQWRILEDGDIEEAMNAAAAIGDDRLQKQAQGYVVPDSFTHGTSAQRVKWFRQGLDGGSLAQCNTFKGNI</sequence>
<reference evidence="6" key="1">
    <citation type="journal article" date="2014" name="Int. J. Syst. Evol. Microbiol.">
        <title>Complete genome sequence of Corynebacterium casei LMG S-19264T (=DSM 44701T), isolated from a smear-ripened cheese.</title>
        <authorList>
            <consortium name="US DOE Joint Genome Institute (JGI-PGF)"/>
            <person name="Walter F."/>
            <person name="Albersmeier A."/>
            <person name="Kalinowski J."/>
            <person name="Ruckert C."/>
        </authorList>
    </citation>
    <scope>NUCLEOTIDE SEQUENCE</scope>
    <source>
        <strain evidence="6">VKM B-2484</strain>
    </source>
</reference>
<evidence type="ECO:0000256" key="5">
    <source>
        <dbReference type="SAM" id="MobiDB-lite"/>
    </source>
</evidence>
<keyword evidence="6" id="KW-0282">Flagellum</keyword>
<dbReference type="EMBL" id="BSFJ01000038">
    <property type="protein sequence ID" value="GLK74339.1"/>
    <property type="molecule type" value="Genomic_DNA"/>
</dbReference>
<dbReference type="PANTHER" id="PTHR30168">
    <property type="entry name" value="PUTATIVE MEMBRANE PROTEIN YPFJ"/>
    <property type="match status" value="1"/>
</dbReference>
<reference evidence="6" key="2">
    <citation type="submission" date="2023-01" db="EMBL/GenBank/DDBJ databases">
        <authorList>
            <person name="Sun Q."/>
            <person name="Evtushenko L."/>
        </authorList>
    </citation>
    <scope>NUCLEOTIDE SEQUENCE</scope>
    <source>
        <strain evidence="6">VKM B-2484</strain>
    </source>
</reference>
<keyword evidence="4" id="KW-0472">Membrane</keyword>
<evidence type="ECO:0000313" key="7">
    <source>
        <dbReference type="Proteomes" id="UP001143370"/>
    </source>
</evidence>
<feature type="compositionally biased region" description="Low complexity" evidence="5">
    <location>
        <begin position="108"/>
        <end position="120"/>
    </location>
</feature>
<protein>
    <submittedName>
        <fullName evidence="6">Flagellar biosynthesis protein FlgM</fullName>
    </submittedName>
</protein>
<name>A0A9W6JE49_9HYPH</name>
<keyword evidence="3" id="KW-1133">Transmembrane helix</keyword>
<keyword evidence="6" id="KW-0966">Cell projection</keyword>
<evidence type="ECO:0000256" key="3">
    <source>
        <dbReference type="ARBA" id="ARBA00022989"/>
    </source>
</evidence>
<evidence type="ECO:0000256" key="1">
    <source>
        <dbReference type="ARBA" id="ARBA00004167"/>
    </source>
</evidence>
<keyword evidence="7" id="KW-1185">Reference proteome</keyword>
<dbReference type="InterPro" id="IPR007343">
    <property type="entry name" value="Uncharacterised_pept_Zn_put"/>
</dbReference>
<dbReference type="AlphaFoldDB" id="A0A9W6JE49"/>
<comment type="caution">
    <text evidence="6">The sequence shown here is derived from an EMBL/GenBank/DDBJ whole genome shotgun (WGS) entry which is preliminary data.</text>
</comment>
<evidence type="ECO:0000313" key="6">
    <source>
        <dbReference type="EMBL" id="GLK74339.1"/>
    </source>
</evidence>
<evidence type="ECO:0000256" key="4">
    <source>
        <dbReference type="ARBA" id="ARBA00023136"/>
    </source>
</evidence>
<accession>A0A9W6JE49</accession>
<organism evidence="6 7">
    <name type="scientific">Ancylobacter dichloromethanicus</name>
    <dbReference type="NCBI Taxonomy" id="518825"/>
    <lineage>
        <taxon>Bacteria</taxon>
        <taxon>Pseudomonadati</taxon>
        <taxon>Pseudomonadota</taxon>
        <taxon>Alphaproteobacteria</taxon>
        <taxon>Hyphomicrobiales</taxon>
        <taxon>Xanthobacteraceae</taxon>
        <taxon>Ancylobacter</taxon>
    </lineage>
</organism>
<dbReference type="Pfam" id="PF04228">
    <property type="entry name" value="Zn_peptidase"/>
    <property type="match status" value="1"/>
</dbReference>
<comment type="subcellular location">
    <subcellularLocation>
        <location evidence="1">Membrane</location>
        <topology evidence="1">Single-pass membrane protein</topology>
    </subcellularLocation>
</comment>
<gene>
    <name evidence="6" type="ORF">GCM10017643_44570</name>
</gene>
<keyword evidence="2" id="KW-0812">Transmembrane</keyword>
<dbReference type="GO" id="GO:0016020">
    <property type="term" value="C:membrane"/>
    <property type="evidence" value="ECO:0007669"/>
    <property type="project" value="UniProtKB-SubCell"/>
</dbReference>
<keyword evidence="6" id="KW-0969">Cilium</keyword>
<feature type="region of interest" description="Disordered" evidence="5">
    <location>
        <begin position="103"/>
        <end position="122"/>
    </location>
</feature>
<dbReference type="PANTHER" id="PTHR30168:SF0">
    <property type="entry name" value="INNER MEMBRANE PROTEIN"/>
    <property type="match status" value="1"/>
</dbReference>
<dbReference type="Proteomes" id="UP001143370">
    <property type="component" value="Unassembled WGS sequence"/>
</dbReference>
<proteinExistence type="predicted"/>